<name>A0A2N5SHF9_9BASI</name>
<reference evidence="3 4" key="1">
    <citation type="submission" date="2017-11" db="EMBL/GenBank/DDBJ databases">
        <title>De novo assembly and phasing of dikaryotic genomes from two isolates of Puccinia coronata f. sp. avenae, the causal agent of oat crown rust.</title>
        <authorList>
            <person name="Miller M.E."/>
            <person name="Zhang Y."/>
            <person name="Omidvar V."/>
            <person name="Sperschneider J."/>
            <person name="Schwessinger B."/>
            <person name="Raley C."/>
            <person name="Palmer J.M."/>
            <person name="Garnica D."/>
            <person name="Upadhyaya N."/>
            <person name="Rathjen J."/>
            <person name="Taylor J.M."/>
            <person name="Park R.F."/>
            <person name="Dodds P.N."/>
            <person name="Hirsch C.D."/>
            <person name="Kianian S.F."/>
            <person name="Figueroa M."/>
        </authorList>
    </citation>
    <scope>NUCLEOTIDE SEQUENCE [LARGE SCALE GENOMIC DNA]</scope>
    <source>
        <strain evidence="3">12NC29</strain>
    </source>
</reference>
<protein>
    <recommendedName>
        <fullName evidence="2">Reverse transcriptase Ty1/copia-type domain-containing protein</fullName>
    </recommendedName>
</protein>
<sequence length="432" mass="48995">MLSNYLNPHQHHFSAKNDIDFLLNKVKLILGKEPTEKLAEEEQKTIAHLPTGPNHGLPKNIQAALKSPEADDWKNAATYKMNQFDNLDVWDAINPHPGIKVLGARWVFAIKHKPDESILKYCARYVAKGFNQTMGVDCNEVYTPTALLNTLCLLLSIAQEHAFATATFDVSLAYLYSPIEEQVYVQPPIEIRPEWNGKVMKLKKAMYGTRQAARCWWKFFKGKMEKLGYVASEIEPSLYHCRNPYGFIVIWLHVDDGFAMASSPAMLQSLRKAIEGELDIKWSTTVDWLVGINIKSHQDGSLELDQHLLVNQVVREYCRPCYPRRSTLPEEALEVNEGEAINTTEFRSVIGSLMYLAGGTRLDLTYSVNLWARYSNSLSEKHWDTLDILIGYIKHTSDLTLTFGRNGGKLHPGRTFDRPSPGLHGQVSSPEF</sequence>
<dbReference type="PANTHER" id="PTHR11439:SF483">
    <property type="entry name" value="PEPTIDE SYNTHASE GLIP-LIKE, PUTATIVE (AFU_ORTHOLOGUE AFUA_3G12920)-RELATED"/>
    <property type="match status" value="1"/>
</dbReference>
<dbReference type="EMBL" id="PGCJ01000974">
    <property type="protein sequence ID" value="PLW12692.1"/>
    <property type="molecule type" value="Genomic_DNA"/>
</dbReference>
<keyword evidence="4" id="KW-1185">Reference proteome</keyword>
<proteinExistence type="predicted"/>
<organism evidence="3 4">
    <name type="scientific">Puccinia coronata f. sp. avenae</name>
    <dbReference type="NCBI Taxonomy" id="200324"/>
    <lineage>
        <taxon>Eukaryota</taxon>
        <taxon>Fungi</taxon>
        <taxon>Dikarya</taxon>
        <taxon>Basidiomycota</taxon>
        <taxon>Pucciniomycotina</taxon>
        <taxon>Pucciniomycetes</taxon>
        <taxon>Pucciniales</taxon>
        <taxon>Pucciniaceae</taxon>
        <taxon>Puccinia</taxon>
    </lineage>
</organism>
<feature type="domain" description="Reverse transcriptase Ty1/copia-type" evidence="2">
    <location>
        <begin position="88"/>
        <end position="316"/>
    </location>
</feature>
<evidence type="ECO:0000256" key="1">
    <source>
        <dbReference type="SAM" id="MobiDB-lite"/>
    </source>
</evidence>
<dbReference type="Pfam" id="PF07727">
    <property type="entry name" value="RVT_2"/>
    <property type="match status" value="1"/>
</dbReference>
<dbReference type="OrthoDB" id="3344688at2759"/>
<evidence type="ECO:0000313" key="4">
    <source>
        <dbReference type="Proteomes" id="UP000235388"/>
    </source>
</evidence>
<dbReference type="InterPro" id="IPR013103">
    <property type="entry name" value="RVT_2"/>
</dbReference>
<dbReference type="PANTHER" id="PTHR11439">
    <property type="entry name" value="GAG-POL-RELATED RETROTRANSPOSON"/>
    <property type="match status" value="1"/>
</dbReference>
<comment type="caution">
    <text evidence="3">The sequence shown here is derived from an EMBL/GenBank/DDBJ whole genome shotgun (WGS) entry which is preliminary data.</text>
</comment>
<evidence type="ECO:0000259" key="2">
    <source>
        <dbReference type="Pfam" id="PF07727"/>
    </source>
</evidence>
<dbReference type="Proteomes" id="UP000235388">
    <property type="component" value="Unassembled WGS sequence"/>
</dbReference>
<dbReference type="AlphaFoldDB" id="A0A2N5SHF9"/>
<accession>A0A2N5SHF9</accession>
<dbReference type="STRING" id="200324.A0A2N5SHF9"/>
<feature type="region of interest" description="Disordered" evidence="1">
    <location>
        <begin position="410"/>
        <end position="432"/>
    </location>
</feature>
<evidence type="ECO:0000313" key="3">
    <source>
        <dbReference type="EMBL" id="PLW12692.1"/>
    </source>
</evidence>
<gene>
    <name evidence="3" type="ORF">PCANC_14422</name>
</gene>